<feature type="non-terminal residue" evidence="2">
    <location>
        <position position="1"/>
    </location>
</feature>
<dbReference type="Proteomes" id="UP001529510">
    <property type="component" value="Unassembled WGS sequence"/>
</dbReference>
<keyword evidence="3" id="KW-1185">Reference proteome</keyword>
<protein>
    <submittedName>
        <fullName evidence="2">Uncharacterized protein</fullName>
    </submittedName>
</protein>
<sequence length="54" mass="5885">AAAVTPRPSRPDAFTPRPSPFSVNYPQSPSRSALISSEEFPSMKAHQITSSLKR</sequence>
<accession>A0ABD0P2Q8</accession>
<dbReference type="AlphaFoldDB" id="A0ABD0P2Q8"/>
<reference evidence="2 3" key="1">
    <citation type="submission" date="2024-05" db="EMBL/GenBank/DDBJ databases">
        <title>Genome sequencing and assembly of Indian major carp, Cirrhinus mrigala (Hamilton, 1822).</title>
        <authorList>
            <person name="Mohindra V."/>
            <person name="Chowdhury L.M."/>
            <person name="Lal K."/>
            <person name="Jena J.K."/>
        </authorList>
    </citation>
    <scope>NUCLEOTIDE SEQUENCE [LARGE SCALE GENOMIC DNA]</scope>
    <source>
        <strain evidence="2">CM1030</strain>
        <tissue evidence="2">Blood</tissue>
    </source>
</reference>
<organism evidence="2 3">
    <name type="scientific">Cirrhinus mrigala</name>
    <name type="common">Mrigala</name>
    <dbReference type="NCBI Taxonomy" id="683832"/>
    <lineage>
        <taxon>Eukaryota</taxon>
        <taxon>Metazoa</taxon>
        <taxon>Chordata</taxon>
        <taxon>Craniata</taxon>
        <taxon>Vertebrata</taxon>
        <taxon>Euteleostomi</taxon>
        <taxon>Actinopterygii</taxon>
        <taxon>Neopterygii</taxon>
        <taxon>Teleostei</taxon>
        <taxon>Ostariophysi</taxon>
        <taxon>Cypriniformes</taxon>
        <taxon>Cyprinidae</taxon>
        <taxon>Labeoninae</taxon>
        <taxon>Labeonini</taxon>
        <taxon>Cirrhinus</taxon>
    </lineage>
</organism>
<gene>
    <name evidence="2" type="ORF">M9458_035718</name>
</gene>
<name>A0ABD0P2Q8_CIRMR</name>
<feature type="region of interest" description="Disordered" evidence="1">
    <location>
        <begin position="1"/>
        <end position="54"/>
    </location>
</feature>
<feature type="compositionally biased region" description="Polar residues" evidence="1">
    <location>
        <begin position="21"/>
        <end position="35"/>
    </location>
</feature>
<comment type="caution">
    <text evidence="2">The sequence shown here is derived from an EMBL/GenBank/DDBJ whole genome shotgun (WGS) entry which is preliminary data.</text>
</comment>
<evidence type="ECO:0000313" key="3">
    <source>
        <dbReference type="Proteomes" id="UP001529510"/>
    </source>
</evidence>
<evidence type="ECO:0000313" key="2">
    <source>
        <dbReference type="EMBL" id="KAL0167496.1"/>
    </source>
</evidence>
<evidence type="ECO:0000256" key="1">
    <source>
        <dbReference type="SAM" id="MobiDB-lite"/>
    </source>
</evidence>
<feature type="non-terminal residue" evidence="2">
    <location>
        <position position="54"/>
    </location>
</feature>
<proteinExistence type="predicted"/>
<dbReference type="EMBL" id="JAMKFB020000018">
    <property type="protein sequence ID" value="KAL0167496.1"/>
    <property type="molecule type" value="Genomic_DNA"/>
</dbReference>